<feature type="transmembrane region" description="Helical" evidence="1">
    <location>
        <begin position="409"/>
        <end position="426"/>
    </location>
</feature>
<feature type="transmembrane region" description="Helical" evidence="1">
    <location>
        <begin position="78"/>
        <end position="102"/>
    </location>
</feature>
<organism evidence="2 3">
    <name type="scientific">Kroppenstedtia pulmonis</name>
    <dbReference type="NCBI Taxonomy" id="1380685"/>
    <lineage>
        <taxon>Bacteria</taxon>
        <taxon>Bacillati</taxon>
        <taxon>Bacillota</taxon>
        <taxon>Bacilli</taxon>
        <taxon>Bacillales</taxon>
        <taxon>Thermoactinomycetaceae</taxon>
        <taxon>Kroppenstedtia</taxon>
    </lineage>
</organism>
<keyword evidence="1" id="KW-0472">Membrane</keyword>
<accession>A0A7D4BWT6</accession>
<feature type="transmembrane region" description="Helical" evidence="1">
    <location>
        <begin position="54"/>
        <end position="72"/>
    </location>
</feature>
<dbReference type="EMBL" id="CP048104">
    <property type="protein sequence ID" value="QKG85113.1"/>
    <property type="molecule type" value="Genomic_DNA"/>
</dbReference>
<evidence type="ECO:0000313" key="2">
    <source>
        <dbReference type="EMBL" id="QKG85113.1"/>
    </source>
</evidence>
<feature type="transmembrane region" description="Helical" evidence="1">
    <location>
        <begin position="592"/>
        <end position="611"/>
    </location>
</feature>
<feature type="transmembrane region" description="Helical" evidence="1">
    <location>
        <begin position="371"/>
        <end position="388"/>
    </location>
</feature>
<gene>
    <name evidence="2" type="ORF">GXN76_11980</name>
</gene>
<feature type="transmembrane region" description="Helical" evidence="1">
    <location>
        <begin position="180"/>
        <end position="198"/>
    </location>
</feature>
<keyword evidence="1" id="KW-0812">Transmembrane</keyword>
<dbReference type="PANTHER" id="PTHR38434:SF1">
    <property type="entry name" value="BLL2549 PROTEIN"/>
    <property type="match status" value="1"/>
</dbReference>
<name>A0A7D4BWT6_9BACL</name>
<feature type="transmembrane region" description="Helical" evidence="1">
    <location>
        <begin position="22"/>
        <end position="42"/>
    </location>
</feature>
<evidence type="ECO:0000256" key="1">
    <source>
        <dbReference type="SAM" id="Phobius"/>
    </source>
</evidence>
<dbReference type="AlphaFoldDB" id="A0A7D4BWT6"/>
<dbReference type="KEGG" id="kpul:GXN76_11980"/>
<reference evidence="2 3" key="1">
    <citation type="submission" date="2020-01" db="EMBL/GenBank/DDBJ databases">
        <authorList>
            <person name="Gulvik C.A."/>
            <person name="Batra D.G."/>
        </authorList>
    </citation>
    <scope>NUCLEOTIDE SEQUENCE [LARGE SCALE GENOMIC DNA]</scope>
    <source>
        <strain evidence="2 3">W9323</strain>
    </source>
</reference>
<dbReference type="Pfam" id="PF10101">
    <property type="entry name" value="DUF2339"/>
    <property type="match status" value="1"/>
</dbReference>
<dbReference type="RefSeq" id="WP_173223457.1">
    <property type="nucleotide sequence ID" value="NZ_CP048104.1"/>
</dbReference>
<feature type="transmembrane region" description="Helical" evidence="1">
    <location>
        <begin position="335"/>
        <end position="351"/>
    </location>
</feature>
<evidence type="ECO:0000313" key="3">
    <source>
        <dbReference type="Proteomes" id="UP000503088"/>
    </source>
</evidence>
<keyword evidence="3" id="KW-1185">Reference proteome</keyword>
<keyword evidence="1" id="KW-1133">Transmembrane helix</keyword>
<protein>
    <submittedName>
        <fullName evidence="2">DUF2339 domain-containing protein</fullName>
    </submittedName>
</protein>
<sequence>MEKEVARSVLKEGWEVFIGGKLLNRIGAFALFLGVAFFLKYAFDHKWITETIRVVLGGLGGAFLLWWGGYFHRKGLNIFAQGLVGGGIAILYVSVFAAYHFYGLVPQTGALSLMMMVTLVAIWQALRYDSLAVSLLGWLGGFLTPFLLQGGGGGGLGVLLYTAILALGLLGVYMKKREWVALYVMTFGGISFITLAVADLVEQTGLLVAFIILYWLFFFAVDAWCFLSKDRKLPHRSWHQAVTALNALFLAIGLYTTLEWSGIALLMASVSYMVLSQRIKTSWKQVVLLYEWIAAVLIVLGTAIHFSWEITLVLWALEAMIMTGYGLIRSRTSGWMAGVSLMVLTGLILLITDWSSGYGFSSDVPFLNLRAFTYVLLAGVAIITAWMFGRENHLMASKMQQGLHIGWSVLLWFGMTGEVSRIYFLVSELGNARLAFYLVIAWSLYALLLAGRMKEPDRRALGWVALGSLALATLTGMVWGLFIYTPLDSFVPLLNIRSGALLLLLFLLWIYPRKAVPGHLVPLLPLIAAFLMMILVTVEPRDSFNRALEGAEPGSATFVLDNMKRISLSGSWLLYSLILMGMGIWKKISHLRWMSILLFGITILKVFLWDLSFLGTLYRIFSFIGLGLVLLGVSYLYQRYKHRFKLEKNQE</sequence>
<feature type="transmembrane region" description="Helical" evidence="1">
    <location>
        <begin position="520"/>
        <end position="538"/>
    </location>
</feature>
<feature type="transmembrane region" description="Helical" evidence="1">
    <location>
        <begin position="463"/>
        <end position="484"/>
    </location>
</feature>
<feature type="transmembrane region" description="Helical" evidence="1">
    <location>
        <begin position="109"/>
        <end position="126"/>
    </location>
</feature>
<feature type="transmembrane region" description="Helical" evidence="1">
    <location>
        <begin position="204"/>
        <end position="226"/>
    </location>
</feature>
<feature type="transmembrane region" description="Helical" evidence="1">
    <location>
        <begin position="566"/>
        <end position="585"/>
    </location>
</feature>
<dbReference type="InterPro" id="IPR019286">
    <property type="entry name" value="DUF2339_TM"/>
</dbReference>
<feature type="transmembrane region" description="Helical" evidence="1">
    <location>
        <begin position="432"/>
        <end position="451"/>
    </location>
</feature>
<dbReference type="Proteomes" id="UP000503088">
    <property type="component" value="Chromosome"/>
</dbReference>
<proteinExistence type="predicted"/>
<feature type="transmembrane region" description="Helical" evidence="1">
    <location>
        <begin position="617"/>
        <end position="637"/>
    </location>
</feature>
<feature type="transmembrane region" description="Helical" evidence="1">
    <location>
        <begin position="490"/>
        <end position="511"/>
    </location>
</feature>
<feature type="transmembrane region" description="Helical" evidence="1">
    <location>
        <begin position="146"/>
        <end position="173"/>
    </location>
</feature>
<dbReference type="PANTHER" id="PTHR38434">
    <property type="entry name" value="BLL2549 PROTEIN"/>
    <property type="match status" value="1"/>
</dbReference>
<feature type="transmembrane region" description="Helical" evidence="1">
    <location>
        <begin position="287"/>
        <end position="306"/>
    </location>
</feature>